<dbReference type="AlphaFoldDB" id="A0A5J9TKB1"/>
<dbReference type="Gramene" id="TVU11820">
    <property type="protein sequence ID" value="TVU11820"/>
    <property type="gene ID" value="EJB05_45425"/>
</dbReference>
<proteinExistence type="predicted"/>
<evidence type="ECO:0000259" key="2">
    <source>
        <dbReference type="Pfam" id="PF22486"/>
    </source>
</evidence>
<dbReference type="InterPro" id="IPR002083">
    <property type="entry name" value="MATH/TRAF_dom"/>
</dbReference>
<dbReference type="Pfam" id="PF22486">
    <property type="entry name" value="MATH_2"/>
    <property type="match status" value="1"/>
</dbReference>
<gene>
    <name evidence="3" type="ORF">EJB05_45425</name>
</gene>
<evidence type="ECO:0000313" key="3">
    <source>
        <dbReference type="EMBL" id="TVU11820.1"/>
    </source>
</evidence>
<reference evidence="3 4" key="1">
    <citation type="journal article" date="2019" name="Sci. Rep.">
        <title>A high-quality genome of Eragrostis curvula grass provides insights into Poaceae evolution and supports new strategies to enhance forage quality.</title>
        <authorList>
            <person name="Carballo J."/>
            <person name="Santos B.A.C.M."/>
            <person name="Zappacosta D."/>
            <person name="Garbus I."/>
            <person name="Selva J.P."/>
            <person name="Gallo C.A."/>
            <person name="Diaz A."/>
            <person name="Albertini E."/>
            <person name="Caccamo M."/>
            <person name="Echenique V."/>
        </authorList>
    </citation>
    <scope>NUCLEOTIDE SEQUENCE [LARGE SCALE GENOMIC DNA]</scope>
    <source>
        <strain evidence="4">cv. Victoria</strain>
        <tissue evidence="3">Leaf</tissue>
    </source>
</reference>
<sequence length="191" mass="21665">MPGLLANAAALALAFSIALRNRTRFAFSVLFLPSLSTMELPKDLTETGCTVQLIKIYSYSATKKLYGPCKSEYVSYGAYNVGGYDWIVRYYPYHSDLSKDWLAFRLLPRKKCENEVKVTLQCQLIDENGIRPPFGKQCVTCRFMNTVDPGPPLLLVTHEELLKLNYLKNDSFVVECTIDLVTCNKNEKIKT</sequence>
<dbReference type="InterPro" id="IPR008974">
    <property type="entry name" value="TRAF-like"/>
</dbReference>
<comment type="caution">
    <text evidence="3">The sequence shown here is derived from an EMBL/GenBank/DDBJ whole genome shotgun (WGS) entry which is preliminary data.</text>
</comment>
<feature type="non-terminal residue" evidence="3">
    <location>
        <position position="1"/>
    </location>
</feature>
<keyword evidence="1" id="KW-0732">Signal</keyword>
<organism evidence="3 4">
    <name type="scientific">Eragrostis curvula</name>
    <name type="common">weeping love grass</name>
    <dbReference type="NCBI Taxonomy" id="38414"/>
    <lineage>
        <taxon>Eukaryota</taxon>
        <taxon>Viridiplantae</taxon>
        <taxon>Streptophyta</taxon>
        <taxon>Embryophyta</taxon>
        <taxon>Tracheophyta</taxon>
        <taxon>Spermatophyta</taxon>
        <taxon>Magnoliopsida</taxon>
        <taxon>Liliopsida</taxon>
        <taxon>Poales</taxon>
        <taxon>Poaceae</taxon>
        <taxon>PACMAD clade</taxon>
        <taxon>Chloridoideae</taxon>
        <taxon>Eragrostideae</taxon>
        <taxon>Eragrostidinae</taxon>
        <taxon>Eragrostis</taxon>
    </lineage>
</organism>
<feature type="chain" id="PRO_5023900779" description="MATH domain-containing protein" evidence="1">
    <location>
        <begin position="19"/>
        <end position="191"/>
    </location>
</feature>
<dbReference type="Gene3D" id="2.60.210.10">
    <property type="entry name" value="Apoptosis, Tumor Necrosis Factor Receptor Associated Protein 2, Chain A"/>
    <property type="match status" value="1"/>
</dbReference>
<dbReference type="Proteomes" id="UP000324897">
    <property type="component" value="Chromosome 3"/>
</dbReference>
<accession>A0A5J9TKB1</accession>
<dbReference type="EMBL" id="RWGY01000039">
    <property type="protein sequence ID" value="TVU11820.1"/>
    <property type="molecule type" value="Genomic_DNA"/>
</dbReference>
<protein>
    <recommendedName>
        <fullName evidence="2">MATH domain-containing protein</fullName>
    </recommendedName>
</protein>
<name>A0A5J9TKB1_9POAL</name>
<evidence type="ECO:0000313" key="4">
    <source>
        <dbReference type="Proteomes" id="UP000324897"/>
    </source>
</evidence>
<dbReference type="SUPFAM" id="SSF49599">
    <property type="entry name" value="TRAF domain-like"/>
    <property type="match status" value="1"/>
</dbReference>
<evidence type="ECO:0000256" key="1">
    <source>
        <dbReference type="SAM" id="SignalP"/>
    </source>
</evidence>
<dbReference type="CDD" id="cd00121">
    <property type="entry name" value="MATH"/>
    <property type="match status" value="1"/>
</dbReference>
<keyword evidence="4" id="KW-1185">Reference proteome</keyword>
<feature type="domain" description="MATH" evidence="2">
    <location>
        <begin position="54"/>
        <end position="178"/>
    </location>
</feature>
<feature type="signal peptide" evidence="1">
    <location>
        <begin position="1"/>
        <end position="18"/>
    </location>
</feature>